<dbReference type="CDD" id="cd00082">
    <property type="entry name" value="HisKA"/>
    <property type="match status" value="1"/>
</dbReference>
<dbReference type="InterPro" id="IPR005467">
    <property type="entry name" value="His_kinase_dom"/>
</dbReference>
<keyword evidence="9 17" id="KW-0418">Kinase</keyword>
<keyword evidence="18" id="KW-1185">Reference proteome</keyword>
<keyword evidence="12" id="KW-0902">Two-component regulatory system</keyword>
<dbReference type="PANTHER" id="PTHR45528">
    <property type="entry name" value="SENSOR HISTIDINE KINASE CPXA"/>
    <property type="match status" value="1"/>
</dbReference>
<dbReference type="RefSeq" id="WP_255226342.1">
    <property type="nucleotide sequence ID" value="NZ_JAJEKE010000002.1"/>
</dbReference>
<evidence type="ECO:0000256" key="3">
    <source>
        <dbReference type="ARBA" id="ARBA00012438"/>
    </source>
</evidence>
<evidence type="ECO:0000256" key="7">
    <source>
        <dbReference type="ARBA" id="ARBA00022692"/>
    </source>
</evidence>
<dbReference type="Pfam" id="PF00512">
    <property type="entry name" value="HisKA"/>
    <property type="match status" value="1"/>
</dbReference>
<comment type="catalytic activity">
    <reaction evidence="1">
        <text>ATP + protein L-histidine = ADP + protein N-phospho-L-histidine.</text>
        <dbReference type="EC" id="2.7.13.3"/>
    </reaction>
</comment>
<comment type="subcellular location">
    <subcellularLocation>
        <location evidence="2">Cell membrane</location>
        <topology evidence="2">Multi-pass membrane protein</topology>
    </subcellularLocation>
</comment>
<dbReference type="CDD" id="cd06225">
    <property type="entry name" value="HAMP"/>
    <property type="match status" value="1"/>
</dbReference>
<dbReference type="CDD" id="cd00075">
    <property type="entry name" value="HATPase"/>
    <property type="match status" value="1"/>
</dbReference>
<evidence type="ECO:0000313" key="17">
    <source>
        <dbReference type="EMBL" id="MCQ1528827.1"/>
    </source>
</evidence>
<evidence type="ECO:0000256" key="2">
    <source>
        <dbReference type="ARBA" id="ARBA00004651"/>
    </source>
</evidence>
<dbReference type="InterPro" id="IPR050398">
    <property type="entry name" value="HssS/ArlS-like"/>
</dbReference>
<feature type="domain" description="Histidine kinase" evidence="15">
    <location>
        <begin position="164"/>
        <end position="376"/>
    </location>
</feature>
<evidence type="ECO:0000259" key="16">
    <source>
        <dbReference type="PROSITE" id="PS50885"/>
    </source>
</evidence>
<dbReference type="InterPro" id="IPR003661">
    <property type="entry name" value="HisK_dim/P_dom"/>
</dbReference>
<keyword evidence="11 14" id="KW-1133">Transmembrane helix</keyword>
<reference evidence="17 18" key="1">
    <citation type="submission" date="2021-10" db="EMBL/GenBank/DDBJ databases">
        <title>Lutispora strain m25 sp. nov., a thermophilic, non-spore-forming bacterium isolated from a lab-scale methanogenic bioreactor digesting anaerobic sludge.</title>
        <authorList>
            <person name="El Houari A."/>
            <person name="Mcdonald J."/>
        </authorList>
    </citation>
    <scope>NUCLEOTIDE SEQUENCE [LARGE SCALE GENOMIC DNA]</scope>
    <source>
        <strain evidence="18">m25</strain>
    </source>
</reference>
<dbReference type="EC" id="2.7.13.3" evidence="3"/>
<evidence type="ECO:0000259" key="15">
    <source>
        <dbReference type="PROSITE" id="PS50109"/>
    </source>
</evidence>
<dbReference type="GO" id="GO:0016301">
    <property type="term" value="F:kinase activity"/>
    <property type="evidence" value="ECO:0007669"/>
    <property type="project" value="UniProtKB-KW"/>
</dbReference>
<dbReference type="SMART" id="SM00387">
    <property type="entry name" value="HATPase_c"/>
    <property type="match status" value="1"/>
</dbReference>
<evidence type="ECO:0000256" key="14">
    <source>
        <dbReference type="SAM" id="Phobius"/>
    </source>
</evidence>
<name>A0ABT1NC39_9FIRM</name>
<evidence type="ECO:0000256" key="11">
    <source>
        <dbReference type="ARBA" id="ARBA00022989"/>
    </source>
</evidence>
<keyword evidence="10" id="KW-0067">ATP-binding</keyword>
<proteinExistence type="predicted"/>
<dbReference type="Gene3D" id="1.10.287.130">
    <property type="match status" value="1"/>
</dbReference>
<dbReference type="InterPro" id="IPR036890">
    <property type="entry name" value="HATPase_C_sf"/>
</dbReference>
<dbReference type="SUPFAM" id="SSF47384">
    <property type="entry name" value="Homodimeric domain of signal transducing histidine kinase"/>
    <property type="match status" value="1"/>
</dbReference>
<dbReference type="SMART" id="SM00388">
    <property type="entry name" value="HisKA"/>
    <property type="match status" value="1"/>
</dbReference>
<evidence type="ECO:0000256" key="1">
    <source>
        <dbReference type="ARBA" id="ARBA00000085"/>
    </source>
</evidence>
<accession>A0ABT1NC39</accession>
<keyword evidence="5" id="KW-0597">Phosphoprotein</keyword>
<evidence type="ECO:0000256" key="12">
    <source>
        <dbReference type="ARBA" id="ARBA00023012"/>
    </source>
</evidence>
<dbReference type="Proteomes" id="UP001651880">
    <property type="component" value="Unassembled WGS sequence"/>
</dbReference>
<dbReference type="PANTHER" id="PTHR45528:SF1">
    <property type="entry name" value="SENSOR HISTIDINE KINASE CPXA"/>
    <property type="match status" value="1"/>
</dbReference>
<keyword evidence="4" id="KW-1003">Cell membrane</keyword>
<dbReference type="SMART" id="SM00304">
    <property type="entry name" value="HAMP"/>
    <property type="match status" value="1"/>
</dbReference>
<dbReference type="PROSITE" id="PS50885">
    <property type="entry name" value="HAMP"/>
    <property type="match status" value="1"/>
</dbReference>
<comment type="caution">
    <text evidence="17">The sequence shown here is derived from an EMBL/GenBank/DDBJ whole genome shotgun (WGS) entry which is preliminary data.</text>
</comment>
<keyword evidence="13 14" id="KW-0472">Membrane</keyword>
<gene>
    <name evidence="17" type="ORF">LJD61_04605</name>
</gene>
<sequence>MKILSLRMRLTLVTVVIIIILAFILTGSSIYNASSIFKAAQSSDSSSTIYNVNSANEGGYAGEYTDQDTITIAQASEEFNDQSIMLMCAVIVLGGFFTYFALGYALRPVHQLSQKISSITENNLNVRIDDFQAGDEINRLADSFNMLLSRLEKAFHMQKSFASAAAHELKTPLAAIKTSLDVLRLEENPSSEEYAWAVQVAEKQTGRMIKLVNDLFTMSMQHDYGFEDSVDLNLMLQDILWDLQPQIEEKQLTTSITDKFQRLLPANSAMLYRALANLVENAVKYNVKGGSVEICLAAEERHVSIRIADSGIGISQQQRERIFEPFYRADTSRSRKTGGAGLGLAIAKDTIERHGGQIGIESNGNQGTVFVVRLPI</sequence>
<keyword evidence="8" id="KW-0547">Nucleotide-binding</keyword>
<keyword evidence="6" id="KW-0808">Transferase</keyword>
<dbReference type="Gene3D" id="3.30.565.10">
    <property type="entry name" value="Histidine kinase-like ATPase, C-terminal domain"/>
    <property type="match status" value="1"/>
</dbReference>
<evidence type="ECO:0000313" key="18">
    <source>
        <dbReference type="Proteomes" id="UP001651880"/>
    </source>
</evidence>
<dbReference type="InterPro" id="IPR036097">
    <property type="entry name" value="HisK_dim/P_sf"/>
</dbReference>
<dbReference type="EMBL" id="JAJEKE010000002">
    <property type="protein sequence ID" value="MCQ1528827.1"/>
    <property type="molecule type" value="Genomic_DNA"/>
</dbReference>
<evidence type="ECO:0000256" key="13">
    <source>
        <dbReference type="ARBA" id="ARBA00023136"/>
    </source>
</evidence>
<dbReference type="Pfam" id="PF00672">
    <property type="entry name" value="HAMP"/>
    <property type="match status" value="1"/>
</dbReference>
<dbReference type="Gene3D" id="6.10.340.10">
    <property type="match status" value="1"/>
</dbReference>
<dbReference type="InterPro" id="IPR003660">
    <property type="entry name" value="HAMP_dom"/>
</dbReference>
<evidence type="ECO:0000256" key="8">
    <source>
        <dbReference type="ARBA" id="ARBA00022741"/>
    </source>
</evidence>
<dbReference type="SUPFAM" id="SSF158472">
    <property type="entry name" value="HAMP domain-like"/>
    <property type="match status" value="1"/>
</dbReference>
<evidence type="ECO:0000256" key="6">
    <source>
        <dbReference type="ARBA" id="ARBA00022679"/>
    </source>
</evidence>
<dbReference type="Pfam" id="PF02518">
    <property type="entry name" value="HATPase_c"/>
    <property type="match status" value="1"/>
</dbReference>
<dbReference type="PRINTS" id="PR00344">
    <property type="entry name" value="BCTRLSENSOR"/>
</dbReference>
<protein>
    <recommendedName>
        <fullName evidence="3">histidine kinase</fullName>
        <ecNumber evidence="3">2.7.13.3</ecNumber>
    </recommendedName>
</protein>
<dbReference type="PROSITE" id="PS50109">
    <property type="entry name" value="HIS_KIN"/>
    <property type="match status" value="1"/>
</dbReference>
<feature type="domain" description="HAMP" evidence="16">
    <location>
        <begin position="103"/>
        <end position="156"/>
    </location>
</feature>
<keyword evidence="7 14" id="KW-0812">Transmembrane</keyword>
<evidence type="ECO:0000256" key="4">
    <source>
        <dbReference type="ARBA" id="ARBA00022475"/>
    </source>
</evidence>
<dbReference type="InterPro" id="IPR004358">
    <property type="entry name" value="Sig_transdc_His_kin-like_C"/>
</dbReference>
<evidence type="ECO:0000256" key="10">
    <source>
        <dbReference type="ARBA" id="ARBA00022840"/>
    </source>
</evidence>
<feature type="transmembrane region" description="Helical" evidence="14">
    <location>
        <begin position="12"/>
        <end position="31"/>
    </location>
</feature>
<evidence type="ECO:0000256" key="9">
    <source>
        <dbReference type="ARBA" id="ARBA00022777"/>
    </source>
</evidence>
<evidence type="ECO:0000256" key="5">
    <source>
        <dbReference type="ARBA" id="ARBA00022553"/>
    </source>
</evidence>
<dbReference type="SUPFAM" id="SSF55874">
    <property type="entry name" value="ATPase domain of HSP90 chaperone/DNA topoisomerase II/histidine kinase"/>
    <property type="match status" value="1"/>
</dbReference>
<organism evidence="17 18">
    <name type="scientific">Lutispora saccharofermentans</name>
    <dbReference type="NCBI Taxonomy" id="3024236"/>
    <lineage>
        <taxon>Bacteria</taxon>
        <taxon>Bacillati</taxon>
        <taxon>Bacillota</taxon>
        <taxon>Clostridia</taxon>
        <taxon>Lutisporales</taxon>
        <taxon>Lutisporaceae</taxon>
        <taxon>Lutispora</taxon>
    </lineage>
</organism>
<feature type="transmembrane region" description="Helical" evidence="14">
    <location>
        <begin position="84"/>
        <end position="106"/>
    </location>
</feature>
<dbReference type="InterPro" id="IPR003594">
    <property type="entry name" value="HATPase_dom"/>
</dbReference>